<dbReference type="GO" id="GO:2001070">
    <property type="term" value="F:starch binding"/>
    <property type="evidence" value="ECO:0007669"/>
    <property type="project" value="InterPro"/>
</dbReference>
<dbReference type="PANTHER" id="PTHR15048:SF0">
    <property type="entry name" value="STARCH-BINDING DOMAIN-CONTAINING PROTEIN 1"/>
    <property type="match status" value="1"/>
</dbReference>
<evidence type="ECO:0000313" key="4">
    <source>
        <dbReference type="Proteomes" id="UP000054498"/>
    </source>
</evidence>
<reference evidence="3 4" key="1">
    <citation type="journal article" date="2013" name="BMC Genomics">
        <title>Reconstruction of the lipid metabolism for the microalga Monoraphidium neglectum from its genome sequence reveals characteristics suitable for biofuel production.</title>
        <authorList>
            <person name="Bogen C."/>
            <person name="Al-Dilaimi A."/>
            <person name="Albersmeier A."/>
            <person name="Wichmann J."/>
            <person name="Grundmann M."/>
            <person name="Rupp O."/>
            <person name="Lauersen K.J."/>
            <person name="Blifernez-Klassen O."/>
            <person name="Kalinowski J."/>
            <person name="Goesmann A."/>
            <person name="Mussgnug J.H."/>
            <person name="Kruse O."/>
        </authorList>
    </citation>
    <scope>NUCLEOTIDE SEQUENCE [LARGE SCALE GENOMIC DNA]</scope>
    <source>
        <strain evidence="3 4">SAG 48.87</strain>
    </source>
</reference>
<dbReference type="GO" id="GO:0016020">
    <property type="term" value="C:membrane"/>
    <property type="evidence" value="ECO:0007669"/>
    <property type="project" value="TreeGrafter"/>
</dbReference>
<gene>
    <name evidence="3" type="ORF">MNEG_3414</name>
</gene>
<evidence type="ECO:0000256" key="1">
    <source>
        <dbReference type="SAM" id="MobiDB-lite"/>
    </source>
</evidence>
<dbReference type="InterPro" id="IPR002044">
    <property type="entry name" value="CBM20"/>
</dbReference>
<organism evidence="3 4">
    <name type="scientific">Monoraphidium neglectum</name>
    <dbReference type="NCBI Taxonomy" id="145388"/>
    <lineage>
        <taxon>Eukaryota</taxon>
        <taxon>Viridiplantae</taxon>
        <taxon>Chlorophyta</taxon>
        <taxon>core chlorophytes</taxon>
        <taxon>Chlorophyceae</taxon>
        <taxon>CS clade</taxon>
        <taxon>Sphaeropleales</taxon>
        <taxon>Selenastraceae</taxon>
        <taxon>Monoraphidium</taxon>
    </lineage>
</organism>
<feature type="region of interest" description="Disordered" evidence="1">
    <location>
        <begin position="1"/>
        <end position="60"/>
    </location>
</feature>
<dbReference type="EMBL" id="KK100648">
    <property type="protein sequence ID" value="KIZ04536.1"/>
    <property type="molecule type" value="Genomic_DNA"/>
</dbReference>
<dbReference type="InterPro" id="IPR013784">
    <property type="entry name" value="Carb-bd-like_fold"/>
</dbReference>
<feature type="compositionally biased region" description="Low complexity" evidence="1">
    <location>
        <begin position="12"/>
        <end position="60"/>
    </location>
</feature>
<dbReference type="STRING" id="145388.A0A0D2NHS6"/>
<dbReference type="GeneID" id="25736292"/>
<dbReference type="Gene3D" id="2.60.40.10">
    <property type="entry name" value="Immunoglobulins"/>
    <property type="match status" value="1"/>
</dbReference>
<evidence type="ECO:0000313" key="3">
    <source>
        <dbReference type="EMBL" id="KIZ04536.1"/>
    </source>
</evidence>
<dbReference type="Pfam" id="PF00686">
    <property type="entry name" value="CBM_20"/>
    <property type="match status" value="1"/>
</dbReference>
<sequence>MVACADLPARRQQQQQPPQQQQQPQQQQPQQQQPQQQQPQQQQPQQQQQQQQLQEQQEQQEQQHELQSRLMIPGGSLVQQLVVQVVFSIHYRCTFGAAVRVCGDVAQLGGWQPSGAVEMEWQEGDTWVAAVQLPAGSPSGSPGGPGSATASVDEAQAALPCLQQELEAALRALQAAPAPDAADALGVAVAELREMQSIVLMDGARCGGAAGAGGGAGGAGGGPPPARDMELLRGAFSPATASQEEDESDADECCFAAALAAANVPRASSAAASPSFPEASCYGGDMFDGQLGTIVEPGCDATSAALGDPLVAALLGDDPELCCAYVHDAICSSSGSGDWWEDEDTVFADAAAAACAAGLAAAQGADALDALRERALGAVSDALTRSDVLGAQHPDPAHPELLRLDRELAAATRASHGAAASSACHSVGVTQHARAR</sequence>
<protein>
    <recommendedName>
        <fullName evidence="2">CBM20 domain-containing protein</fullName>
    </recommendedName>
</protein>
<name>A0A0D2NHS6_9CHLO</name>
<evidence type="ECO:0000259" key="2">
    <source>
        <dbReference type="Pfam" id="PF00686"/>
    </source>
</evidence>
<dbReference type="AlphaFoldDB" id="A0A0D2NHS6"/>
<accession>A0A0D2NHS6</accession>
<feature type="domain" description="CBM20" evidence="2">
    <location>
        <begin position="83"/>
        <end position="137"/>
    </location>
</feature>
<dbReference type="RefSeq" id="XP_013903555.1">
    <property type="nucleotide sequence ID" value="XM_014048101.1"/>
</dbReference>
<dbReference type="OrthoDB" id="550577at2759"/>
<dbReference type="Proteomes" id="UP000054498">
    <property type="component" value="Unassembled WGS sequence"/>
</dbReference>
<dbReference type="PANTHER" id="PTHR15048">
    <property type="entry name" value="STARCH-BINDING DOMAIN-CONTAINING PROTEIN 1"/>
    <property type="match status" value="1"/>
</dbReference>
<dbReference type="SUPFAM" id="SSF49452">
    <property type="entry name" value="Starch-binding domain-like"/>
    <property type="match status" value="1"/>
</dbReference>
<keyword evidence="4" id="KW-1185">Reference proteome</keyword>
<dbReference type="InterPro" id="IPR013783">
    <property type="entry name" value="Ig-like_fold"/>
</dbReference>
<proteinExistence type="predicted"/>
<dbReference type="KEGG" id="mng:MNEG_3414"/>